<organism evidence="2 3">
    <name type="scientific">Actinoplanes auranticolor</name>
    <dbReference type="NCBI Taxonomy" id="47988"/>
    <lineage>
        <taxon>Bacteria</taxon>
        <taxon>Bacillati</taxon>
        <taxon>Actinomycetota</taxon>
        <taxon>Actinomycetes</taxon>
        <taxon>Micromonosporales</taxon>
        <taxon>Micromonosporaceae</taxon>
        <taxon>Actinoplanes</taxon>
    </lineage>
</organism>
<evidence type="ECO:0000313" key="3">
    <source>
        <dbReference type="Proteomes" id="UP000681340"/>
    </source>
</evidence>
<keyword evidence="1" id="KW-0472">Membrane</keyword>
<keyword evidence="1" id="KW-1133">Transmembrane helix</keyword>
<proteinExistence type="predicted"/>
<dbReference type="AlphaFoldDB" id="A0A919SN71"/>
<sequence>MGASQRRAELLERQRELRARHDALGGLGAEPPYGPGQLDRVFSGTDELMTVVDELAADAARRRLVLTFVLLGVAALGAVLVAAGVLSPWALLGVVVVLAAAIALWLTTRDVPGTGP</sequence>
<reference evidence="2" key="1">
    <citation type="submission" date="2021-03" db="EMBL/GenBank/DDBJ databases">
        <title>Whole genome shotgun sequence of Actinoplanes auranticolor NBRC 12245.</title>
        <authorList>
            <person name="Komaki H."/>
            <person name="Tamura T."/>
        </authorList>
    </citation>
    <scope>NUCLEOTIDE SEQUENCE</scope>
    <source>
        <strain evidence="2">NBRC 12245</strain>
    </source>
</reference>
<comment type="caution">
    <text evidence="2">The sequence shown here is derived from an EMBL/GenBank/DDBJ whole genome shotgun (WGS) entry which is preliminary data.</text>
</comment>
<protein>
    <recommendedName>
        <fullName evidence="4">DUF3040 family protein</fullName>
    </recommendedName>
</protein>
<feature type="transmembrane region" description="Helical" evidence="1">
    <location>
        <begin position="64"/>
        <end position="83"/>
    </location>
</feature>
<evidence type="ECO:0008006" key="4">
    <source>
        <dbReference type="Google" id="ProtNLM"/>
    </source>
</evidence>
<evidence type="ECO:0000256" key="1">
    <source>
        <dbReference type="SAM" id="Phobius"/>
    </source>
</evidence>
<dbReference type="RefSeq" id="WP_212992691.1">
    <property type="nucleotide sequence ID" value="NZ_BAABEA010000001.1"/>
</dbReference>
<accession>A0A919SN71</accession>
<feature type="transmembrane region" description="Helical" evidence="1">
    <location>
        <begin position="89"/>
        <end position="107"/>
    </location>
</feature>
<evidence type="ECO:0000313" key="2">
    <source>
        <dbReference type="EMBL" id="GIM75930.1"/>
    </source>
</evidence>
<gene>
    <name evidence="2" type="ORF">Aau02nite_68400</name>
</gene>
<dbReference type="EMBL" id="BOQL01000058">
    <property type="protein sequence ID" value="GIM75930.1"/>
    <property type="molecule type" value="Genomic_DNA"/>
</dbReference>
<keyword evidence="1" id="KW-0812">Transmembrane</keyword>
<keyword evidence="3" id="KW-1185">Reference proteome</keyword>
<name>A0A919SN71_9ACTN</name>
<dbReference type="Proteomes" id="UP000681340">
    <property type="component" value="Unassembled WGS sequence"/>
</dbReference>